<reference evidence="1" key="1">
    <citation type="submission" date="2019-11" db="UniProtKB">
        <authorList>
            <consortium name="WormBaseParasite"/>
        </authorList>
    </citation>
    <scope>IDENTIFICATION</scope>
</reference>
<name>A0A5K3FPK2_MESCO</name>
<proteinExistence type="predicted"/>
<evidence type="ECO:0000313" key="1">
    <source>
        <dbReference type="WBParaSite" id="MCU_010205-RA"/>
    </source>
</evidence>
<organism evidence="1">
    <name type="scientific">Mesocestoides corti</name>
    <name type="common">Flatworm</name>
    <dbReference type="NCBI Taxonomy" id="53468"/>
    <lineage>
        <taxon>Eukaryota</taxon>
        <taxon>Metazoa</taxon>
        <taxon>Spiralia</taxon>
        <taxon>Lophotrochozoa</taxon>
        <taxon>Platyhelminthes</taxon>
        <taxon>Cestoda</taxon>
        <taxon>Eucestoda</taxon>
        <taxon>Cyclophyllidea</taxon>
        <taxon>Mesocestoididae</taxon>
        <taxon>Mesocestoides</taxon>
    </lineage>
</organism>
<dbReference type="AlphaFoldDB" id="A0A5K3FPK2"/>
<protein>
    <submittedName>
        <fullName evidence="1">Uncharacterized protein</fullName>
    </submittedName>
</protein>
<dbReference type="WBParaSite" id="MCU_010205-RA">
    <property type="protein sequence ID" value="MCU_010205-RA"/>
    <property type="gene ID" value="MCU_010205"/>
</dbReference>
<accession>A0A5K3FPK2</accession>
<sequence length="62" mass="6709">MSDSIHPSPSSWLRRSLHTDPHTCLSVVGCLSSSQAIQTQIGRGQTKASVVYLFCALILCYG</sequence>